<dbReference type="PANTHER" id="PTHR43031">
    <property type="entry name" value="FAD-DEPENDENT OXIDOREDUCTASE"/>
    <property type="match status" value="1"/>
</dbReference>
<dbReference type="SUPFAM" id="SSF52821">
    <property type="entry name" value="Rhodanese/Cell cycle control phosphatase"/>
    <property type="match status" value="1"/>
</dbReference>
<keyword evidence="1" id="KW-1133">Transmembrane helix</keyword>
<dbReference type="RefSeq" id="WP_344691398.1">
    <property type="nucleotide sequence ID" value="NZ_BAAAVV010000020.1"/>
</dbReference>
<dbReference type="PANTHER" id="PTHR43031:SF16">
    <property type="entry name" value="OXIDOREDUCTASE"/>
    <property type="match status" value="1"/>
</dbReference>
<evidence type="ECO:0000313" key="4">
    <source>
        <dbReference type="Proteomes" id="UP001499924"/>
    </source>
</evidence>
<dbReference type="InterPro" id="IPR001763">
    <property type="entry name" value="Rhodanese-like_dom"/>
</dbReference>
<dbReference type="InterPro" id="IPR036873">
    <property type="entry name" value="Rhodanese-like_dom_sf"/>
</dbReference>
<accession>A0ABP6PRI5</accession>
<evidence type="ECO:0000313" key="3">
    <source>
        <dbReference type="EMBL" id="GAA3184905.1"/>
    </source>
</evidence>
<feature type="transmembrane region" description="Helical" evidence="1">
    <location>
        <begin position="130"/>
        <end position="148"/>
    </location>
</feature>
<keyword evidence="4" id="KW-1185">Reference proteome</keyword>
<name>A0ABP6PRI5_9ACTN</name>
<dbReference type="Pfam" id="PF00581">
    <property type="entry name" value="Rhodanese"/>
    <property type="match status" value="1"/>
</dbReference>
<dbReference type="Pfam" id="PF11127">
    <property type="entry name" value="YgaP-like_TM"/>
    <property type="match status" value="1"/>
</dbReference>
<dbReference type="Proteomes" id="UP001499924">
    <property type="component" value="Unassembled WGS sequence"/>
</dbReference>
<dbReference type="EMBL" id="BAAAVV010000020">
    <property type="protein sequence ID" value="GAA3184905.1"/>
    <property type="molecule type" value="Genomic_DNA"/>
</dbReference>
<comment type="caution">
    <text evidence="3">The sequence shown here is derived from an EMBL/GenBank/DDBJ whole genome shotgun (WGS) entry which is preliminary data.</text>
</comment>
<proteinExistence type="predicted"/>
<dbReference type="InterPro" id="IPR021309">
    <property type="entry name" value="YgaP-like_TM"/>
</dbReference>
<dbReference type="InterPro" id="IPR050229">
    <property type="entry name" value="GlpE_sulfurtransferase"/>
</dbReference>
<sequence>MATTAVQDTVRRPLPPRVSPAELQFHLRADPGSVRLLDVRTAGEYLTCRIPSALNVPLDQLPRYRDEVSGCPDPVVLVCQLGSRAEQAQRLLTEAGHPQAHVLDGGMVAWQQAAGEVEHGEPRWALERQVRLVAGSIVLAGVLGSVRIPRLKWMSGAIGAGLTFAALSNTCMMGTMLSKLPYNRGSRRDVELAVSALAA</sequence>
<evidence type="ECO:0000256" key="1">
    <source>
        <dbReference type="SAM" id="Phobius"/>
    </source>
</evidence>
<feature type="transmembrane region" description="Helical" evidence="1">
    <location>
        <begin position="154"/>
        <end position="178"/>
    </location>
</feature>
<keyword evidence="1" id="KW-0472">Membrane</keyword>
<reference evidence="4" key="1">
    <citation type="journal article" date="2019" name="Int. J. Syst. Evol. Microbiol.">
        <title>The Global Catalogue of Microorganisms (GCM) 10K type strain sequencing project: providing services to taxonomists for standard genome sequencing and annotation.</title>
        <authorList>
            <consortium name="The Broad Institute Genomics Platform"/>
            <consortium name="The Broad Institute Genome Sequencing Center for Infectious Disease"/>
            <person name="Wu L."/>
            <person name="Ma J."/>
        </authorList>
    </citation>
    <scope>NUCLEOTIDE SEQUENCE [LARGE SCALE GENOMIC DNA]</scope>
    <source>
        <strain evidence="4">JCM 15614</strain>
    </source>
</reference>
<protein>
    <submittedName>
        <fullName evidence="3">Rhodanese-like domain-containing protein</fullName>
    </submittedName>
</protein>
<evidence type="ECO:0000259" key="2">
    <source>
        <dbReference type="PROSITE" id="PS50206"/>
    </source>
</evidence>
<dbReference type="CDD" id="cd00158">
    <property type="entry name" value="RHOD"/>
    <property type="match status" value="1"/>
</dbReference>
<dbReference type="Gene3D" id="3.40.250.10">
    <property type="entry name" value="Rhodanese-like domain"/>
    <property type="match status" value="1"/>
</dbReference>
<dbReference type="PROSITE" id="PS50206">
    <property type="entry name" value="RHODANESE_3"/>
    <property type="match status" value="1"/>
</dbReference>
<gene>
    <name evidence="3" type="ORF">GCM10010531_43920</name>
</gene>
<feature type="domain" description="Rhodanese" evidence="2">
    <location>
        <begin position="30"/>
        <end position="119"/>
    </location>
</feature>
<dbReference type="Gene3D" id="6.10.140.1340">
    <property type="match status" value="1"/>
</dbReference>
<organism evidence="3 4">
    <name type="scientific">Blastococcus jejuensis</name>
    <dbReference type="NCBI Taxonomy" id="351224"/>
    <lineage>
        <taxon>Bacteria</taxon>
        <taxon>Bacillati</taxon>
        <taxon>Actinomycetota</taxon>
        <taxon>Actinomycetes</taxon>
        <taxon>Geodermatophilales</taxon>
        <taxon>Geodermatophilaceae</taxon>
        <taxon>Blastococcus</taxon>
    </lineage>
</organism>
<dbReference type="SMART" id="SM00450">
    <property type="entry name" value="RHOD"/>
    <property type="match status" value="1"/>
</dbReference>
<keyword evidence="1" id="KW-0812">Transmembrane</keyword>